<keyword evidence="1" id="KW-1133">Transmembrane helix</keyword>
<feature type="transmembrane region" description="Helical" evidence="1">
    <location>
        <begin position="823"/>
        <end position="849"/>
    </location>
</feature>
<evidence type="ECO:0000256" key="1">
    <source>
        <dbReference type="SAM" id="Phobius"/>
    </source>
</evidence>
<gene>
    <name evidence="2" type="ORF">ACFPZ3_32465</name>
</gene>
<feature type="transmembrane region" description="Helical" evidence="1">
    <location>
        <begin position="374"/>
        <end position="394"/>
    </location>
</feature>
<reference evidence="3" key="1">
    <citation type="journal article" date="2019" name="Int. J. Syst. Evol. Microbiol.">
        <title>The Global Catalogue of Microorganisms (GCM) 10K type strain sequencing project: providing services to taxonomists for standard genome sequencing and annotation.</title>
        <authorList>
            <consortium name="The Broad Institute Genomics Platform"/>
            <consortium name="The Broad Institute Genome Sequencing Center for Infectious Disease"/>
            <person name="Wu L."/>
            <person name="Ma J."/>
        </authorList>
    </citation>
    <scope>NUCLEOTIDE SEQUENCE [LARGE SCALE GENOMIC DNA]</scope>
    <source>
        <strain evidence="3">CCUG 53903</strain>
    </source>
</reference>
<proteinExistence type="predicted"/>
<dbReference type="EMBL" id="JBHSPA010000038">
    <property type="protein sequence ID" value="MFC5828607.1"/>
    <property type="molecule type" value="Genomic_DNA"/>
</dbReference>
<name>A0ABW1CTP0_9ACTN</name>
<keyword evidence="1" id="KW-0812">Transmembrane</keyword>
<feature type="transmembrane region" description="Helical" evidence="1">
    <location>
        <begin position="514"/>
        <end position="534"/>
    </location>
</feature>
<keyword evidence="1" id="KW-0472">Membrane</keyword>
<feature type="transmembrane region" description="Helical" evidence="1">
    <location>
        <begin position="540"/>
        <end position="557"/>
    </location>
</feature>
<feature type="transmembrane region" description="Helical" evidence="1">
    <location>
        <begin position="897"/>
        <end position="920"/>
    </location>
</feature>
<dbReference type="RefSeq" id="WP_379518109.1">
    <property type="nucleotide sequence ID" value="NZ_JBHSPA010000038.1"/>
</dbReference>
<feature type="transmembrane region" description="Helical" evidence="1">
    <location>
        <begin position="488"/>
        <end position="507"/>
    </location>
</feature>
<accession>A0ABW1CTP0</accession>
<feature type="transmembrane region" description="Helical" evidence="1">
    <location>
        <begin position="406"/>
        <end position="424"/>
    </location>
</feature>
<feature type="transmembrane region" description="Helical" evidence="1">
    <location>
        <begin position="789"/>
        <end position="811"/>
    </location>
</feature>
<evidence type="ECO:0000313" key="2">
    <source>
        <dbReference type="EMBL" id="MFC5828607.1"/>
    </source>
</evidence>
<evidence type="ECO:0000313" key="3">
    <source>
        <dbReference type="Proteomes" id="UP001596058"/>
    </source>
</evidence>
<feature type="transmembrane region" description="Helical" evidence="1">
    <location>
        <begin position="430"/>
        <end position="448"/>
    </location>
</feature>
<dbReference type="Proteomes" id="UP001596058">
    <property type="component" value="Unassembled WGS sequence"/>
</dbReference>
<feature type="transmembrane region" description="Helical" evidence="1">
    <location>
        <begin position="600"/>
        <end position="623"/>
    </location>
</feature>
<feature type="transmembrane region" description="Helical" evidence="1">
    <location>
        <begin position="460"/>
        <end position="482"/>
    </location>
</feature>
<feature type="transmembrane region" description="Helical" evidence="1">
    <location>
        <begin position="855"/>
        <end position="876"/>
    </location>
</feature>
<feature type="transmembrane region" description="Helical" evidence="1">
    <location>
        <begin position="569"/>
        <end position="588"/>
    </location>
</feature>
<protein>
    <submittedName>
        <fullName evidence="2">Uncharacterized protein</fullName>
    </submittedName>
</protein>
<organism evidence="2 3">
    <name type="scientific">Nonomuraea insulae</name>
    <dbReference type="NCBI Taxonomy" id="1616787"/>
    <lineage>
        <taxon>Bacteria</taxon>
        <taxon>Bacillati</taxon>
        <taxon>Actinomycetota</taxon>
        <taxon>Actinomycetes</taxon>
        <taxon>Streptosporangiales</taxon>
        <taxon>Streptosporangiaceae</taxon>
        <taxon>Nonomuraea</taxon>
    </lineage>
</organism>
<sequence>MDAVRRRWLGAGCLLLAAGGGLWAVGRIDVPPPPAPAPVVEPSETPTPMPVRVTIEPPSVPAGTARVRVTSFCEDDDTVVESNAFPESPDTYEKLPGRGWFTDADLDRALPAGRYPVIVRCGARFGRADLVVTKGRAPKPPGPPRVATTWVTLTRAQPGAWQDHPDAAQMPVIGRAPNAILCRMRVTHEVRVPVDDPDVAALRAGAAGRAPAEFVAARMGSVALDSPDLDVAFSTPVIRTERGSRGAVITYTGVSYTVLVDPNSFVGVEYRPSADATVSRLTAHEIVVSATGWTVAGVSGPPPLTQDAHYLRASGGSPMTAAFTMDGRSGPVAYYLGGDEGISQYLEGGAAESDESDESDDDETGAFLSRSWEVLRLVSSVAAMLALFYTLARALGGSWWRRPRNWLLMTVVAAGSGLMAFFLNSDVTNLTALVLMVVVPVLALFSTARAARGHSRLPAVVPAVAGIVAGLILCAWSLAALLGPGPATGGLAGAVAVTTVTAVLPRLRRLLPHVALLLTAAGALLAGRAVSIGFTPPNLMWMAMIALAWCVLVFGWVTEASHRWSPAGAARWVIATSVALGALAYSAIPVQDWASLRWGGLVELLSLVVLQGIPMLALIMLVVRVRRWGQGPEGLTETAAFHTALLFVLLMHLQFNGSPVTGLVVLLTWAGVCFMLPAPREGLQRAVSGEEHRLLVRDMIRRRSARTALTHLLRQPGDDFEQRREALEQAGDERNGPVDSDLALATVAGRTPWQNGLAAFGAGAVLSLPYSAVRISESVRGGQAEPSEVLYAALALLSLPVLCMVFGYFYPRVRGRGPIAKSLSFLLAALLVELPVSIYGLVLATTYGINGSEPLVGVLVAVGNIAVVSIGLGLWWEWRLMWLAGEPWARVRNVRTLRALAAPLAAVSIAIATAAATALVNNVVAPLPSAPVVDAKLVQTPTPAP</sequence>
<comment type="caution">
    <text evidence="2">The sequence shown here is derived from an EMBL/GenBank/DDBJ whole genome shotgun (WGS) entry which is preliminary data.</text>
</comment>
<keyword evidence="3" id="KW-1185">Reference proteome</keyword>